<reference evidence="3 4" key="1">
    <citation type="submission" date="2017-10" db="EMBL/GenBank/DDBJ databases">
        <title>Novel microbial diversity and functional potential in the marine mammal oral microbiome.</title>
        <authorList>
            <person name="Dudek N.K."/>
            <person name="Sun C.L."/>
            <person name="Burstein D."/>
            <person name="Kantor R.S."/>
            <person name="Aliaga Goltsman D.S."/>
            <person name="Bik E.M."/>
            <person name="Thomas B.C."/>
            <person name="Banfield J.F."/>
            <person name="Relman D.A."/>
        </authorList>
    </citation>
    <scope>NUCLEOTIDE SEQUENCE [LARGE SCALE GENOMIC DNA]</scope>
    <source>
        <strain evidence="3">DOLJORAL78_47_16</strain>
    </source>
</reference>
<dbReference type="Proteomes" id="UP000230821">
    <property type="component" value="Unassembled WGS sequence"/>
</dbReference>
<dbReference type="EMBL" id="PDSK01000092">
    <property type="protein sequence ID" value="PIE34061.1"/>
    <property type="molecule type" value="Genomic_DNA"/>
</dbReference>
<dbReference type="InterPro" id="IPR007280">
    <property type="entry name" value="Peptidase_C_arc/bac"/>
</dbReference>
<name>A0A2G6KEH3_9BACT</name>
<sequence length="442" mass="48632">MRVAMKKISPAVYRFYKKVSMIYMRFSVVLILAISILGFSGCNGTTSSPTSPVADIDTPTPSLTAVPTESDNPKEATPSEDATGSCDNFADHADDPDVEVLETDGTPLTITMECAGDVDWYKIELSQTPAELSIDLMDIPGGRDFDLILYDSQNYELENGRSAQSGSSDESVSLSVDDSEIYLQVYSFSGRGKATLRVTADKKNNGNDSSEDDAEDDDTEENSSEDDTEDEEEEEINQLTYEDVLSTYFWSYPRGNSTDLLERSVETSVERSLSCRLADSKTVSGVLTIGNYAHVERDLLQATDYIDGWALVVFNGSTQVLDMLKLTIRVTVQDESGLDVQVSLPAEMDPQSNDELASSREDNDVYYLSQSYGDLFGKSQQDLQIFSGVVGESGEELSSPIFEQQIEIEWEIVDEDGNTCSGEEAGKRITDFELGNFLLGSF</sequence>
<feature type="compositionally biased region" description="Polar residues" evidence="1">
    <location>
        <begin position="59"/>
        <end position="70"/>
    </location>
</feature>
<proteinExistence type="predicted"/>
<feature type="domain" description="Peptidase C-terminal archaeal/bacterial" evidence="2">
    <location>
        <begin position="117"/>
        <end position="187"/>
    </location>
</feature>
<organism evidence="3 4">
    <name type="scientific">candidate division KSB3 bacterium</name>
    <dbReference type="NCBI Taxonomy" id="2044937"/>
    <lineage>
        <taxon>Bacteria</taxon>
        <taxon>candidate division KSB3</taxon>
    </lineage>
</organism>
<dbReference type="SUPFAM" id="SSF89260">
    <property type="entry name" value="Collagen-binding domain"/>
    <property type="match status" value="1"/>
</dbReference>
<evidence type="ECO:0000313" key="3">
    <source>
        <dbReference type="EMBL" id="PIE34061.1"/>
    </source>
</evidence>
<dbReference type="Gene3D" id="2.60.120.380">
    <property type="match status" value="1"/>
</dbReference>
<evidence type="ECO:0000259" key="2">
    <source>
        <dbReference type="Pfam" id="PF04151"/>
    </source>
</evidence>
<feature type="region of interest" description="Disordered" evidence="1">
    <location>
        <begin position="199"/>
        <end position="236"/>
    </location>
</feature>
<feature type="region of interest" description="Disordered" evidence="1">
    <location>
        <begin position="48"/>
        <end position="93"/>
    </location>
</feature>
<protein>
    <recommendedName>
        <fullName evidence="2">Peptidase C-terminal archaeal/bacterial domain-containing protein</fullName>
    </recommendedName>
</protein>
<dbReference type="AlphaFoldDB" id="A0A2G6KEH3"/>
<evidence type="ECO:0000313" key="4">
    <source>
        <dbReference type="Proteomes" id="UP000230821"/>
    </source>
</evidence>
<dbReference type="Pfam" id="PF04151">
    <property type="entry name" value="PPC"/>
    <property type="match status" value="1"/>
</dbReference>
<accession>A0A2G6KEH3</accession>
<evidence type="ECO:0000256" key="1">
    <source>
        <dbReference type="SAM" id="MobiDB-lite"/>
    </source>
</evidence>
<feature type="compositionally biased region" description="Acidic residues" evidence="1">
    <location>
        <begin position="209"/>
        <end position="236"/>
    </location>
</feature>
<comment type="caution">
    <text evidence="3">The sequence shown here is derived from an EMBL/GenBank/DDBJ whole genome shotgun (WGS) entry which is preliminary data.</text>
</comment>
<gene>
    <name evidence="3" type="ORF">CSA56_09095</name>
</gene>